<protein>
    <submittedName>
        <fullName evidence="1">AlNc14C338G10755 protein</fullName>
    </submittedName>
</protein>
<gene>
    <name evidence="1" type="primary">AlNc14C338G10755</name>
    <name evidence="1" type="ORF">ALNC14_121240</name>
</gene>
<accession>F0WWZ4</accession>
<proteinExistence type="predicted"/>
<name>F0WWZ4_9STRA</name>
<sequence>MQIFCGNTSRLVPVFAAKTYCRDTLRIVQFRMFSFILRMSENVAKKFST</sequence>
<organism evidence="1">
    <name type="scientific">Albugo laibachii Nc14</name>
    <dbReference type="NCBI Taxonomy" id="890382"/>
    <lineage>
        <taxon>Eukaryota</taxon>
        <taxon>Sar</taxon>
        <taxon>Stramenopiles</taxon>
        <taxon>Oomycota</taxon>
        <taxon>Peronosporomycetes</taxon>
        <taxon>Albuginales</taxon>
        <taxon>Albuginaceae</taxon>
        <taxon>Albugo</taxon>
    </lineage>
</organism>
<dbReference type="HOGENOM" id="CLU_3145599_0_0_1"/>
<evidence type="ECO:0000313" key="1">
    <source>
        <dbReference type="EMBL" id="CCA25980.1"/>
    </source>
</evidence>
<reference evidence="1" key="2">
    <citation type="submission" date="2011-02" db="EMBL/GenBank/DDBJ databases">
        <authorList>
            <person name="MacLean D."/>
        </authorList>
    </citation>
    <scope>NUCLEOTIDE SEQUENCE</scope>
</reference>
<dbReference type="AlphaFoldDB" id="F0WWZ4"/>
<dbReference type="EMBL" id="FR824383">
    <property type="protein sequence ID" value="CCA25980.1"/>
    <property type="molecule type" value="Genomic_DNA"/>
</dbReference>
<reference evidence="1" key="1">
    <citation type="journal article" date="2011" name="PLoS Biol.">
        <title>Gene gain and loss during evolution of obligate parasitism in the white rust pathogen of Arabidopsis thaliana.</title>
        <authorList>
            <person name="Kemen E."/>
            <person name="Gardiner A."/>
            <person name="Schultz-Larsen T."/>
            <person name="Kemen A.C."/>
            <person name="Balmuth A.L."/>
            <person name="Robert-Seilaniantz A."/>
            <person name="Bailey K."/>
            <person name="Holub E."/>
            <person name="Studholme D.J."/>
            <person name="Maclean D."/>
            <person name="Jones J.D."/>
        </authorList>
    </citation>
    <scope>NUCLEOTIDE SEQUENCE</scope>
</reference>